<evidence type="ECO:0000256" key="1">
    <source>
        <dbReference type="SAM" id="Coils"/>
    </source>
</evidence>
<dbReference type="Pfam" id="PF05565">
    <property type="entry name" value="Sipho_Gp157"/>
    <property type="match status" value="1"/>
</dbReference>
<dbReference type="AlphaFoldDB" id="A0A9X2S1A9"/>
<dbReference type="Proteomes" id="UP001140817">
    <property type="component" value="Unassembled WGS sequence"/>
</dbReference>
<protein>
    <submittedName>
        <fullName evidence="2">Siphovirus Gp157 family protein</fullName>
    </submittedName>
</protein>
<evidence type="ECO:0000313" key="3">
    <source>
        <dbReference type="Proteomes" id="UP001140817"/>
    </source>
</evidence>
<accession>A0A9X2S1A9</accession>
<evidence type="ECO:0000313" key="2">
    <source>
        <dbReference type="EMBL" id="MCR1822629.1"/>
    </source>
</evidence>
<dbReference type="EMBL" id="JANKBY010000068">
    <property type="protein sequence ID" value="MCR1822629.1"/>
    <property type="molecule type" value="Genomic_DNA"/>
</dbReference>
<sequence>MNSLYELTSDLKELQEIDFMEAEAEQIEEIKAIIEEQIKTKGTGIILVVRNLESDIEVIKAEIKRLQDLKKSKENKVENLKKYTKECLEEADIKKISTSLGNISLRKLPGSVEVLAEDSIPKEYKKEAITITIDKKAILAELKEGVVIPGVTLKTGTSLTIK</sequence>
<keyword evidence="1" id="KW-0175">Coiled coil</keyword>
<organism evidence="2 3">
    <name type="scientific">Terrisporobacter muris</name>
    <dbReference type="NCBI Taxonomy" id="2963284"/>
    <lineage>
        <taxon>Bacteria</taxon>
        <taxon>Bacillati</taxon>
        <taxon>Bacillota</taxon>
        <taxon>Clostridia</taxon>
        <taxon>Peptostreptococcales</taxon>
        <taxon>Peptostreptococcaceae</taxon>
        <taxon>Terrisporobacter</taxon>
    </lineage>
</organism>
<dbReference type="RefSeq" id="WP_257560338.1">
    <property type="nucleotide sequence ID" value="NZ_JANKBY010000068.1"/>
</dbReference>
<proteinExistence type="predicted"/>
<dbReference type="InterPro" id="IPR008840">
    <property type="entry name" value="Sipho_Gp157"/>
</dbReference>
<gene>
    <name evidence="2" type="ORF">NSA58_07510</name>
</gene>
<reference evidence="2" key="1">
    <citation type="submission" date="2022-07" db="EMBL/GenBank/DDBJ databases">
        <title>Enhanced cultured diversity of the mouse gut microbiota enables custom-made synthetic communities.</title>
        <authorList>
            <person name="Afrizal A."/>
        </authorList>
    </citation>
    <scope>NUCLEOTIDE SEQUENCE</scope>
    <source>
        <strain evidence="2">DSM 29186</strain>
    </source>
</reference>
<name>A0A9X2S1A9_9FIRM</name>
<feature type="coiled-coil region" evidence="1">
    <location>
        <begin position="17"/>
        <end position="86"/>
    </location>
</feature>
<keyword evidence="3" id="KW-1185">Reference proteome</keyword>
<comment type="caution">
    <text evidence="2">The sequence shown here is derived from an EMBL/GenBank/DDBJ whole genome shotgun (WGS) entry which is preliminary data.</text>
</comment>